<gene>
    <name evidence="3" type="ORF">NP075_10050</name>
</gene>
<name>A0ABY5JZU4_9CELL</name>
<dbReference type="EMBL" id="CP101989">
    <property type="protein sequence ID" value="UUI63509.1"/>
    <property type="molecule type" value="Genomic_DNA"/>
</dbReference>
<organism evidence="3 4">
    <name type="scientific">Cellulomonas wangsupingiae</name>
    <dbReference type="NCBI Taxonomy" id="2968085"/>
    <lineage>
        <taxon>Bacteria</taxon>
        <taxon>Bacillati</taxon>
        <taxon>Actinomycetota</taxon>
        <taxon>Actinomycetes</taxon>
        <taxon>Micrococcales</taxon>
        <taxon>Cellulomonadaceae</taxon>
        <taxon>Cellulomonas</taxon>
    </lineage>
</organism>
<feature type="region of interest" description="Disordered" evidence="1">
    <location>
        <begin position="223"/>
        <end position="246"/>
    </location>
</feature>
<dbReference type="Pfam" id="PF12728">
    <property type="entry name" value="HTH_17"/>
    <property type="match status" value="1"/>
</dbReference>
<dbReference type="Proteomes" id="UP001317322">
    <property type="component" value="Chromosome"/>
</dbReference>
<proteinExistence type="predicted"/>
<evidence type="ECO:0000259" key="2">
    <source>
        <dbReference type="Pfam" id="PF12728"/>
    </source>
</evidence>
<evidence type="ECO:0000313" key="3">
    <source>
        <dbReference type="EMBL" id="UUI63509.1"/>
    </source>
</evidence>
<evidence type="ECO:0000256" key="1">
    <source>
        <dbReference type="SAM" id="MobiDB-lite"/>
    </source>
</evidence>
<accession>A0ABY5JZU4</accession>
<reference evidence="3 4" key="1">
    <citation type="submission" date="2022-07" db="EMBL/GenBank/DDBJ databases">
        <title>Novel species in genus cellulomonas.</title>
        <authorList>
            <person name="Ye L."/>
        </authorList>
    </citation>
    <scope>NUCLEOTIDE SEQUENCE [LARGE SCALE GENOMIC DNA]</scope>
    <source>
        <strain evidence="4">zg-Y908</strain>
    </source>
</reference>
<evidence type="ECO:0000313" key="4">
    <source>
        <dbReference type="Proteomes" id="UP001317322"/>
    </source>
</evidence>
<feature type="domain" description="Helix-turn-helix" evidence="2">
    <location>
        <begin position="3"/>
        <end position="45"/>
    </location>
</feature>
<sequence>MAMLSAPEAAQQMGVSLRRVYAMINAGDLDAQRIGQHWVIDAASLPQQRRHAGRPMSQRIVWAMLASDGAVDDVDWIGADEAYRLRRRIDRLCSDPEPIDRLRSWAASRGEVLHLSAQDPAQVREDDRFVVSGVSDPRAGISAAAFAEGYVHRDDAQGLVADHLLVPAARARADVVLRVSPLPLSAPVPLLVVITDLADSGGPRERKRAEELLSLWACGRGNAASASVRHPLRDAVQPDPLGSCPR</sequence>
<keyword evidence="4" id="KW-1185">Reference proteome</keyword>
<protein>
    <submittedName>
        <fullName evidence="3">Helix-turn-helix domain-containing protein</fullName>
    </submittedName>
</protein>
<dbReference type="InterPro" id="IPR041657">
    <property type="entry name" value="HTH_17"/>
</dbReference>
<dbReference type="RefSeq" id="WP_227563055.1">
    <property type="nucleotide sequence ID" value="NZ_CP101989.1"/>
</dbReference>